<reference evidence="1 2" key="1">
    <citation type="journal article" date="2019" name="Commun. Biol.">
        <title>The bagworm genome reveals a unique fibroin gene that provides high tensile strength.</title>
        <authorList>
            <person name="Kono N."/>
            <person name="Nakamura H."/>
            <person name="Ohtoshi R."/>
            <person name="Tomita M."/>
            <person name="Numata K."/>
            <person name="Arakawa K."/>
        </authorList>
    </citation>
    <scope>NUCLEOTIDE SEQUENCE [LARGE SCALE GENOMIC DNA]</scope>
</reference>
<evidence type="ECO:0000313" key="1">
    <source>
        <dbReference type="EMBL" id="GBP23125.1"/>
    </source>
</evidence>
<gene>
    <name evidence="1" type="ORF">EVAR_13146_1</name>
</gene>
<sequence>MSARPGPAMAVHCAATSRGGRAGPGRAQTRERPLVVRAAGYSRGIRSEFVGRKPDVWPPCFRSGVLGGLKEVTVPRSSDRYALSHLAKGFAEMIATINLEEPSSNLYGPACAGCRLAMLSAPRGATRQWETLFDCYFLTPKIVVLPSLR</sequence>
<dbReference type="Proteomes" id="UP000299102">
    <property type="component" value="Unassembled WGS sequence"/>
</dbReference>
<proteinExistence type="predicted"/>
<dbReference type="AlphaFoldDB" id="A0A4C1U9P2"/>
<name>A0A4C1U9P2_EUMVA</name>
<comment type="caution">
    <text evidence="1">The sequence shown here is derived from an EMBL/GenBank/DDBJ whole genome shotgun (WGS) entry which is preliminary data.</text>
</comment>
<evidence type="ECO:0000313" key="2">
    <source>
        <dbReference type="Proteomes" id="UP000299102"/>
    </source>
</evidence>
<dbReference type="EMBL" id="BGZK01000147">
    <property type="protein sequence ID" value="GBP23125.1"/>
    <property type="molecule type" value="Genomic_DNA"/>
</dbReference>
<keyword evidence="2" id="KW-1185">Reference proteome</keyword>
<organism evidence="1 2">
    <name type="scientific">Eumeta variegata</name>
    <name type="common">Bagworm moth</name>
    <name type="synonym">Eumeta japonica</name>
    <dbReference type="NCBI Taxonomy" id="151549"/>
    <lineage>
        <taxon>Eukaryota</taxon>
        <taxon>Metazoa</taxon>
        <taxon>Ecdysozoa</taxon>
        <taxon>Arthropoda</taxon>
        <taxon>Hexapoda</taxon>
        <taxon>Insecta</taxon>
        <taxon>Pterygota</taxon>
        <taxon>Neoptera</taxon>
        <taxon>Endopterygota</taxon>
        <taxon>Lepidoptera</taxon>
        <taxon>Glossata</taxon>
        <taxon>Ditrysia</taxon>
        <taxon>Tineoidea</taxon>
        <taxon>Psychidae</taxon>
        <taxon>Oiketicinae</taxon>
        <taxon>Eumeta</taxon>
    </lineage>
</organism>
<protein>
    <submittedName>
        <fullName evidence="1">Uncharacterized protein</fullName>
    </submittedName>
</protein>
<accession>A0A4C1U9P2</accession>